<dbReference type="RefSeq" id="WP_245610033.1">
    <property type="nucleotide sequence ID" value="NZ_CYHF01000008.1"/>
</dbReference>
<evidence type="ECO:0000256" key="4">
    <source>
        <dbReference type="ARBA" id="ARBA00022475"/>
    </source>
</evidence>
<evidence type="ECO:0000256" key="1">
    <source>
        <dbReference type="ARBA" id="ARBA00000085"/>
    </source>
</evidence>
<dbReference type="Pfam" id="PF16524">
    <property type="entry name" value="RisS_PPD"/>
    <property type="match status" value="1"/>
</dbReference>
<evidence type="ECO:0000256" key="15">
    <source>
        <dbReference type="SAM" id="MobiDB-lite"/>
    </source>
</evidence>
<evidence type="ECO:0000256" key="5">
    <source>
        <dbReference type="ARBA" id="ARBA00022519"/>
    </source>
</evidence>
<keyword evidence="6" id="KW-0597">Phosphoprotein</keyword>
<reference evidence="20" key="1">
    <citation type="submission" date="2015-08" db="EMBL/GenBank/DDBJ databases">
        <authorList>
            <person name="Varghese N."/>
        </authorList>
    </citation>
    <scope>NUCLEOTIDE SEQUENCE [LARGE SCALE GENOMIC DNA]</scope>
    <source>
        <strain evidence="20">DSM 18181</strain>
    </source>
</reference>
<dbReference type="InterPro" id="IPR003660">
    <property type="entry name" value="HAMP_dom"/>
</dbReference>
<dbReference type="EMBL" id="CYHF01000008">
    <property type="protein sequence ID" value="CUA98748.1"/>
    <property type="molecule type" value="Genomic_DNA"/>
</dbReference>
<protein>
    <recommendedName>
        <fullName evidence="3">histidine kinase</fullName>
        <ecNumber evidence="3">2.7.13.3</ecNumber>
    </recommendedName>
</protein>
<dbReference type="SMART" id="SM00388">
    <property type="entry name" value="HisKA"/>
    <property type="match status" value="1"/>
</dbReference>
<evidence type="ECO:0000313" key="19">
    <source>
        <dbReference type="EMBL" id="CUA98748.1"/>
    </source>
</evidence>
<evidence type="ECO:0000256" key="11">
    <source>
        <dbReference type="ARBA" id="ARBA00022840"/>
    </source>
</evidence>
<dbReference type="Gene3D" id="3.30.565.10">
    <property type="entry name" value="Histidine kinase-like ATPase, C-terminal domain"/>
    <property type="match status" value="1"/>
</dbReference>
<dbReference type="Pfam" id="PF02518">
    <property type="entry name" value="HATPase_c"/>
    <property type="match status" value="1"/>
</dbReference>
<dbReference type="CDD" id="cd06225">
    <property type="entry name" value="HAMP"/>
    <property type="match status" value="1"/>
</dbReference>
<keyword evidence="12 16" id="KW-1133">Transmembrane helix</keyword>
<feature type="transmembrane region" description="Helical" evidence="16">
    <location>
        <begin position="190"/>
        <end position="212"/>
    </location>
</feature>
<feature type="domain" description="HAMP" evidence="18">
    <location>
        <begin position="210"/>
        <end position="263"/>
    </location>
</feature>
<dbReference type="Pfam" id="PF00672">
    <property type="entry name" value="HAMP"/>
    <property type="match status" value="1"/>
</dbReference>
<evidence type="ECO:0000259" key="17">
    <source>
        <dbReference type="PROSITE" id="PS50109"/>
    </source>
</evidence>
<dbReference type="InterPro" id="IPR036097">
    <property type="entry name" value="HisK_dim/P_sf"/>
</dbReference>
<keyword evidence="9" id="KW-0547">Nucleotide-binding</keyword>
<dbReference type="GO" id="GO:0005524">
    <property type="term" value="F:ATP binding"/>
    <property type="evidence" value="ECO:0007669"/>
    <property type="project" value="UniProtKB-KW"/>
</dbReference>
<feature type="compositionally biased region" description="Polar residues" evidence="15">
    <location>
        <begin position="1"/>
        <end position="10"/>
    </location>
</feature>
<dbReference type="GO" id="GO:0000155">
    <property type="term" value="F:phosphorelay sensor kinase activity"/>
    <property type="evidence" value="ECO:0007669"/>
    <property type="project" value="InterPro"/>
</dbReference>
<evidence type="ECO:0000256" key="6">
    <source>
        <dbReference type="ARBA" id="ARBA00022553"/>
    </source>
</evidence>
<dbReference type="Gene3D" id="3.30.450.300">
    <property type="entry name" value="Sensor histidine kinase RisS, periplasmic domain"/>
    <property type="match status" value="1"/>
</dbReference>
<evidence type="ECO:0000256" key="8">
    <source>
        <dbReference type="ARBA" id="ARBA00022692"/>
    </source>
</evidence>
<feature type="region of interest" description="Disordered" evidence="15">
    <location>
        <begin position="1"/>
        <end position="27"/>
    </location>
</feature>
<dbReference type="InterPro" id="IPR038421">
    <property type="entry name" value="RisS_PPD_sf"/>
</dbReference>
<dbReference type="InterPro" id="IPR036890">
    <property type="entry name" value="HATPase_C_sf"/>
</dbReference>
<dbReference type="EC" id="2.7.13.3" evidence="3"/>
<dbReference type="SMART" id="SM00387">
    <property type="entry name" value="HATPase_c"/>
    <property type="match status" value="1"/>
</dbReference>
<keyword evidence="8 16" id="KW-0812">Transmembrane</keyword>
<dbReference type="InterPro" id="IPR050980">
    <property type="entry name" value="2C_sensor_his_kinase"/>
</dbReference>
<dbReference type="InterPro" id="IPR032408">
    <property type="entry name" value="RisS_PPD"/>
</dbReference>
<evidence type="ECO:0000256" key="2">
    <source>
        <dbReference type="ARBA" id="ARBA00004429"/>
    </source>
</evidence>
<dbReference type="SMART" id="SM00304">
    <property type="entry name" value="HAMP"/>
    <property type="match status" value="1"/>
</dbReference>
<dbReference type="PROSITE" id="PS50885">
    <property type="entry name" value="HAMP"/>
    <property type="match status" value="1"/>
</dbReference>
<evidence type="ECO:0000256" key="9">
    <source>
        <dbReference type="ARBA" id="ARBA00022741"/>
    </source>
</evidence>
<keyword evidence="5" id="KW-0997">Cell inner membrane</keyword>
<dbReference type="PROSITE" id="PS50109">
    <property type="entry name" value="HIS_KIN"/>
    <property type="match status" value="1"/>
</dbReference>
<dbReference type="InterPro" id="IPR004358">
    <property type="entry name" value="Sig_transdc_His_kin-like_C"/>
</dbReference>
<keyword evidence="20" id="KW-1185">Reference proteome</keyword>
<evidence type="ECO:0000259" key="18">
    <source>
        <dbReference type="PROSITE" id="PS50885"/>
    </source>
</evidence>
<dbReference type="CDD" id="cd00082">
    <property type="entry name" value="HisKA"/>
    <property type="match status" value="1"/>
</dbReference>
<comment type="subcellular location">
    <subcellularLocation>
        <location evidence="2">Cell inner membrane</location>
        <topology evidence="2">Multi-pass membrane protein</topology>
    </subcellularLocation>
</comment>
<dbReference type="InterPro" id="IPR003594">
    <property type="entry name" value="HATPase_dom"/>
</dbReference>
<dbReference type="SUPFAM" id="SSF47384">
    <property type="entry name" value="Homodimeric domain of signal transducing histidine kinase"/>
    <property type="match status" value="1"/>
</dbReference>
<comment type="catalytic activity">
    <reaction evidence="1">
        <text>ATP + protein L-histidine = ADP + protein N-phospho-L-histidine.</text>
        <dbReference type="EC" id="2.7.13.3"/>
    </reaction>
</comment>
<keyword evidence="7" id="KW-0808">Transferase</keyword>
<proteinExistence type="predicted"/>
<evidence type="ECO:0000256" key="3">
    <source>
        <dbReference type="ARBA" id="ARBA00012438"/>
    </source>
</evidence>
<gene>
    <name evidence="19" type="ORF">Ga0061069_10814</name>
</gene>
<evidence type="ECO:0000256" key="7">
    <source>
        <dbReference type="ARBA" id="ARBA00022679"/>
    </source>
</evidence>
<dbReference type="SUPFAM" id="SSF158472">
    <property type="entry name" value="HAMP domain-like"/>
    <property type="match status" value="1"/>
</dbReference>
<sequence>MSSSPTTPRAETSGGDDAPAAATAPGGGRKLRPIHWLRGLFGRLYWRTFLLIVLLVSASLATWFQSFRLLELGPQVEQTSRQITSLIDLTRLALIHSDPQYRVSLLDDLAKKEGIYIYPRNAGDAWTPMNHTEFTKRLETAVDTRLNEQLDFADVVNDRPGLWIGFQIEGDPYWLLLDRSRIDPSLSETWATWGAIATLLALIGAAVIASFVNKPLRDLRLATARVGAGNYSQMLDEVSGMREIREVNRGFNRMARSLQEVEEERALMLAGISHDIRTPLARLRLEAELSVPDEQAREHIIDDIEQADRIISKFLEYARSTTPKLESVDLNALIDFIRDRYQKDETVVLRLQTPPVPPVKANTLELQRVVVNLVENAKRYALTPGEVHTDLDISLQPGIDSVLLTVRDHGPGVPDEQLAQLTRPFFRGDAARTSAKGTGLGLSIVEKTITAMGGRLELRNAAPSGLQVQIWLPLEGSASI</sequence>
<dbReference type="AlphaFoldDB" id="A0A0K6I6S1"/>
<organism evidence="19 20">
    <name type="scientific">Thiomonas bhubaneswarensis</name>
    <dbReference type="NCBI Taxonomy" id="339866"/>
    <lineage>
        <taxon>Bacteria</taxon>
        <taxon>Pseudomonadati</taxon>
        <taxon>Pseudomonadota</taxon>
        <taxon>Betaproteobacteria</taxon>
        <taxon>Burkholderiales</taxon>
        <taxon>Thiomonas</taxon>
    </lineage>
</organism>
<dbReference type="SUPFAM" id="SSF55874">
    <property type="entry name" value="ATPase domain of HSP90 chaperone/DNA topoisomerase II/histidine kinase"/>
    <property type="match status" value="1"/>
</dbReference>
<dbReference type="Gene3D" id="1.10.287.130">
    <property type="match status" value="1"/>
</dbReference>
<feature type="compositionally biased region" description="Low complexity" evidence="15">
    <location>
        <begin position="15"/>
        <end position="24"/>
    </location>
</feature>
<keyword evidence="10 19" id="KW-0418">Kinase</keyword>
<keyword evidence="13" id="KW-0902">Two-component regulatory system</keyword>
<dbReference type="PANTHER" id="PTHR44936:SF5">
    <property type="entry name" value="SENSOR HISTIDINE KINASE ENVZ"/>
    <property type="match status" value="1"/>
</dbReference>
<dbReference type="GO" id="GO:0005886">
    <property type="term" value="C:plasma membrane"/>
    <property type="evidence" value="ECO:0007669"/>
    <property type="project" value="UniProtKB-SubCell"/>
</dbReference>
<accession>A0A0K6I6S1</accession>
<dbReference type="STRING" id="339866.GCA_001418255_02243"/>
<evidence type="ECO:0000256" key="12">
    <source>
        <dbReference type="ARBA" id="ARBA00022989"/>
    </source>
</evidence>
<evidence type="ECO:0000256" key="14">
    <source>
        <dbReference type="ARBA" id="ARBA00023136"/>
    </source>
</evidence>
<dbReference type="InterPro" id="IPR003661">
    <property type="entry name" value="HisK_dim/P_dom"/>
</dbReference>
<evidence type="ECO:0000256" key="13">
    <source>
        <dbReference type="ARBA" id="ARBA00023012"/>
    </source>
</evidence>
<evidence type="ECO:0000256" key="10">
    <source>
        <dbReference type="ARBA" id="ARBA00022777"/>
    </source>
</evidence>
<keyword evidence="11" id="KW-0067">ATP-binding</keyword>
<dbReference type="PRINTS" id="PR00344">
    <property type="entry name" value="BCTRLSENSOR"/>
</dbReference>
<dbReference type="PANTHER" id="PTHR44936">
    <property type="entry name" value="SENSOR PROTEIN CREC"/>
    <property type="match status" value="1"/>
</dbReference>
<feature type="transmembrane region" description="Helical" evidence="16">
    <location>
        <begin position="44"/>
        <end position="64"/>
    </location>
</feature>
<dbReference type="Proteomes" id="UP000183649">
    <property type="component" value="Unassembled WGS sequence"/>
</dbReference>
<keyword evidence="4" id="KW-1003">Cell membrane</keyword>
<evidence type="ECO:0000313" key="20">
    <source>
        <dbReference type="Proteomes" id="UP000183649"/>
    </source>
</evidence>
<dbReference type="Pfam" id="PF00512">
    <property type="entry name" value="HisKA"/>
    <property type="match status" value="1"/>
</dbReference>
<feature type="domain" description="Histidine kinase" evidence="17">
    <location>
        <begin position="271"/>
        <end position="476"/>
    </location>
</feature>
<name>A0A0K6I6S1_9BURK</name>
<dbReference type="Gene3D" id="1.10.8.500">
    <property type="entry name" value="HAMP domain in histidine kinase"/>
    <property type="match status" value="1"/>
</dbReference>
<dbReference type="InterPro" id="IPR005467">
    <property type="entry name" value="His_kinase_dom"/>
</dbReference>
<keyword evidence="14 16" id="KW-0472">Membrane</keyword>
<evidence type="ECO:0000256" key="16">
    <source>
        <dbReference type="SAM" id="Phobius"/>
    </source>
</evidence>